<sequence length="554" mass="59451">MGNDDGTTPPLCNGDAGGRPAKRPAAVSAVDRAAEELAAFRRAQAQADRVYDPEGPPAVKGTPSNSMGSSGGASDEGGRPHSVNAVQRGGAEHSGRGGSDRAGGSGGGGRGPMESDAESEGSEGVAARPVGASRWRDDDDMGGGGALDCRGGAASPSPRRGNSAAPGGGGARGGSSSRSPEAEGRGGDEGGEGEEPLVSAQILAMAECRSVDEFERLNHINEGTYGVVSRYRCKKTGRICALKKIKMEKERDGFPVTSIREINILLNLHHPNIVNVSEVVMGSRLNDIHMVMEFMDHDLKSLMNDKSQMTRSFSVAEVKCLMLQILSGMEYLHENWVIHRDLKTSNILYNNRGELKICDFGLARQYGSPLRPYTQPVVTLWYRPPELLLGATHYSTAVDVWSLGCIMAELLMGKPLFDGQGEIEQLDKICSVLGTPNEDVWPGLRQLPNWGKILLRPQPSQLRARFTSSFGSGATLTEAGMDLLSRLLAYDPEQRISCADALKHRWFQETPFPQRRELMPTFRSNKDGVGPVRQAAVGAASPVLNFISAALKAR</sequence>
<dbReference type="InterPro" id="IPR045267">
    <property type="entry name" value="CDK11/PITSLRE_STKc"/>
</dbReference>
<keyword evidence="5" id="KW-0547">Nucleotide-binding</keyword>
<dbReference type="InterPro" id="IPR000719">
    <property type="entry name" value="Prot_kinase_dom"/>
</dbReference>
<accession>A0A836C0C7</accession>
<dbReference type="GO" id="GO:0007346">
    <property type="term" value="P:regulation of mitotic cell cycle"/>
    <property type="evidence" value="ECO:0007669"/>
    <property type="project" value="TreeGrafter"/>
</dbReference>
<dbReference type="Gene3D" id="3.30.200.20">
    <property type="entry name" value="Phosphorylase Kinase, domain 1"/>
    <property type="match status" value="1"/>
</dbReference>
<dbReference type="PANTHER" id="PTHR24056:SF107">
    <property type="entry name" value="CYCLIN-DEPENDENT KINASE 11A-RELATED"/>
    <property type="match status" value="1"/>
</dbReference>
<dbReference type="GO" id="GO:0010556">
    <property type="term" value="P:regulation of macromolecule biosynthetic process"/>
    <property type="evidence" value="ECO:0007669"/>
    <property type="project" value="UniProtKB-ARBA"/>
</dbReference>
<organism evidence="10 11">
    <name type="scientific">Edaphochlamys debaryana</name>
    <dbReference type="NCBI Taxonomy" id="47281"/>
    <lineage>
        <taxon>Eukaryota</taxon>
        <taxon>Viridiplantae</taxon>
        <taxon>Chlorophyta</taxon>
        <taxon>core chlorophytes</taxon>
        <taxon>Chlorophyceae</taxon>
        <taxon>CS clade</taxon>
        <taxon>Chlamydomonadales</taxon>
        <taxon>Chlamydomonadales incertae sedis</taxon>
        <taxon>Edaphochlamys</taxon>
    </lineage>
</organism>
<proteinExistence type="inferred from homology"/>
<evidence type="ECO:0000313" key="11">
    <source>
        <dbReference type="Proteomes" id="UP000612055"/>
    </source>
</evidence>
<feature type="region of interest" description="Disordered" evidence="8">
    <location>
        <begin position="1"/>
        <end position="194"/>
    </location>
</feature>
<dbReference type="PROSITE" id="PS50011">
    <property type="entry name" value="PROTEIN_KINASE_DOM"/>
    <property type="match status" value="1"/>
</dbReference>
<evidence type="ECO:0000256" key="3">
    <source>
        <dbReference type="ARBA" id="ARBA00022553"/>
    </source>
</evidence>
<dbReference type="Proteomes" id="UP000612055">
    <property type="component" value="Unassembled WGS sequence"/>
</dbReference>
<dbReference type="EMBL" id="JAEHOE010000031">
    <property type="protein sequence ID" value="KAG2494353.1"/>
    <property type="molecule type" value="Genomic_DNA"/>
</dbReference>
<reference evidence="10" key="1">
    <citation type="journal article" date="2020" name="bioRxiv">
        <title>Comparative genomics of Chlamydomonas.</title>
        <authorList>
            <person name="Craig R.J."/>
            <person name="Hasan A.R."/>
            <person name="Ness R.W."/>
            <person name="Keightley P.D."/>
        </authorList>
    </citation>
    <scope>NUCLEOTIDE SEQUENCE</scope>
    <source>
        <strain evidence="10">CCAP 11/70</strain>
    </source>
</reference>
<dbReference type="GO" id="GO:0004674">
    <property type="term" value="F:protein serine/threonine kinase activity"/>
    <property type="evidence" value="ECO:0007669"/>
    <property type="project" value="UniProtKB-KW"/>
</dbReference>
<dbReference type="FunFam" id="1.10.510.10:FF:000211">
    <property type="entry name" value="Cyclin-dependent kinase G-2"/>
    <property type="match status" value="1"/>
</dbReference>
<dbReference type="SMART" id="SM00220">
    <property type="entry name" value="S_TKc"/>
    <property type="match status" value="1"/>
</dbReference>
<keyword evidence="4" id="KW-0808">Transferase</keyword>
<evidence type="ECO:0000256" key="4">
    <source>
        <dbReference type="ARBA" id="ARBA00022679"/>
    </source>
</evidence>
<evidence type="ECO:0000313" key="10">
    <source>
        <dbReference type="EMBL" id="KAG2494353.1"/>
    </source>
</evidence>
<evidence type="ECO:0000256" key="1">
    <source>
        <dbReference type="ARBA" id="ARBA00006485"/>
    </source>
</evidence>
<dbReference type="FunFam" id="3.30.200.20:FF:000172">
    <property type="entry name" value="cyclin-dependent kinase G-2 isoform X1"/>
    <property type="match status" value="1"/>
</dbReference>
<feature type="domain" description="Protein kinase" evidence="9">
    <location>
        <begin position="214"/>
        <end position="507"/>
    </location>
</feature>
<keyword evidence="11" id="KW-1185">Reference proteome</keyword>
<name>A0A836C0C7_9CHLO</name>
<protein>
    <recommendedName>
        <fullName evidence="9">Protein kinase domain-containing protein</fullName>
    </recommendedName>
</protein>
<evidence type="ECO:0000256" key="5">
    <source>
        <dbReference type="ARBA" id="ARBA00022741"/>
    </source>
</evidence>
<dbReference type="InterPro" id="IPR008271">
    <property type="entry name" value="Ser/Thr_kinase_AS"/>
</dbReference>
<keyword evidence="2" id="KW-0723">Serine/threonine-protein kinase</keyword>
<dbReference type="InterPro" id="IPR050108">
    <property type="entry name" value="CDK"/>
</dbReference>
<comment type="caution">
    <text evidence="10">The sequence shown here is derived from an EMBL/GenBank/DDBJ whole genome shotgun (WGS) entry which is preliminary data.</text>
</comment>
<keyword evidence="6" id="KW-0418">Kinase</keyword>
<gene>
    <name evidence="10" type="ORF">HYH03_007410</name>
</gene>
<keyword evidence="7" id="KW-0067">ATP-binding</keyword>
<dbReference type="PROSITE" id="PS00108">
    <property type="entry name" value="PROTEIN_KINASE_ST"/>
    <property type="match status" value="1"/>
</dbReference>
<evidence type="ECO:0000256" key="7">
    <source>
        <dbReference type="ARBA" id="ARBA00022840"/>
    </source>
</evidence>
<evidence type="ECO:0000259" key="9">
    <source>
        <dbReference type="PROSITE" id="PS50011"/>
    </source>
</evidence>
<evidence type="ECO:0000256" key="2">
    <source>
        <dbReference type="ARBA" id="ARBA00022527"/>
    </source>
</evidence>
<dbReference type="AlphaFoldDB" id="A0A836C0C7"/>
<evidence type="ECO:0000256" key="6">
    <source>
        <dbReference type="ARBA" id="ARBA00022777"/>
    </source>
</evidence>
<feature type="compositionally biased region" description="Low complexity" evidence="8">
    <location>
        <begin position="147"/>
        <end position="165"/>
    </location>
</feature>
<dbReference type="Gene3D" id="1.10.510.10">
    <property type="entry name" value="Transferase(Phosphotransferase) domain 1"/>
    <property type="match status" value="1"/>
</dbReference>
<dbReference type="SUPFAM" id="SSF56112">
    <property type="entry name" value="Protein kinase-like (PK-like)"/>
    <property type="match status" value="1"/>
</dbReference>
<dbReference type="OrthoDB" id="1732493at2759"/>
<comment type="similarity">
    <text evidence="1">Belongs to the protein kinase superfamily. CMGC Ser/Thr protein kinase family. CDC2/CDKX subfamily.</text>
</comment>
<feature type="compositionally biased region" description="Gly residues" evidence="8">
    <location>
        <begin position="100"/>
        <end position="111"/>
    </location>
</feature>
<dbReference type="PANTHER" id="PTHR24056">
    <property type="entry name" value="CELL DIVISION PROTEIN KINASE"/>
    <property type="match status" value="1"/>
</dbReference>
<evidence type="ECO:0000256" key="8">
    <source>
        <dbReference type="SAM" id="MobiDB-lite"/>
    </source>
</evidence>
<keyword evidence="3" id="KW-0597">Phosphoprotein</keyword>
<dbReference type="GO" id="GO:0080090">
    <property type="term" value="P:regulation of primary metabolic process"/>
    <property type="evidence" value="ECO:0007669"/>
    <property type="project" value="UniProtKB-ARBA"/>
</dbReference>
<feature type="compositionally biased region" description="Basic and acidic residues" evidence="8">
    <location>
        <begin position="90"/>
        <end position="99"/>
    </location>
</feature>
<dbReference type="Pfam" id="PF00069">
    <property type="entry name" value="Pkinase"/>
    <property type="match status" value="1"/>
</dbReference>
<dbReference type="CDD" id="cd07843">
    <property type="entry name" value="STKc_CDC2L1"/>
    <property type="match status" value="1"/>
</dbReference>
<dbReference type="InterPro" id="IPR011009">
    <property type="entry name" value="Kinase-like_dom_sf"/>
</dbReference>
<dbReference type="GO" id="GO:0005524">
    <property type="term" value="F:ATP binding"/>
    <property type="evidence" value="ECO:0007669"/>
    <property type="project" value="UniProtKB-KW"/>
</dbReference>
<dbReference type="GO" id="GO:0005634">
    <property type="term" value="C:nucleus"/>
    <property type="evidence" value="ECO:0007669"/>
    <property type="project" value="UniProtKB-ARBA"/>
</dbReference>